<dbReference type="EMBL" id="DF977484">
    <property type="protein sequence ID" value="GAP84972.1"/>
    <property type="molecule type" value="Genomic_DNA"/>
</dbReference>
<keyword evidence="1" id="KW-0812">Transmembrane</keyword>
<dbReference type="AlphaFoldDB" id="A0A1S7UNF4"/>
<dbReference type="Proteomes" id="UP000054516">
    <property type="component" value="Unassembled WGS sequence"/>
</dbReference>
<gene>
    <name evidence="2" type="ORF">SAMD00023353_3900040</name>
</gene>
<reference evidence="2" key="1">
    <citation type="submission" date="2016-03" db="EMBL/GenBank/DDBJ databases">
        <title>Draft genome sequence of Rosellinia necatrix.</title>
        <authorList>
            <person name="Kanematsu S."/>
        </authorList>
    </citation>
    <scope>NUCLEOTIDE SEQUENCE [LARGE SCALE GENOMIC DNA]</scope>
    <source>
        <strain evidence="2">W97</strain>
    </source>
</reference>
<keyword evidence="1" id="KW-0472">Membrane</keyword>
<evidence type="ECO:0000313" key="3">
    <source>
        <dbReference type="Proteomes" id="UP000054516"/>
    </source>
</evidence>
<dbReference type="OrthoDB" id="4770996at2759"/>
<evidence type="ECO:0000313" key="2">
    <source>
        <dbReference type="EMBL" id="GAP84972.1"/>
    </source>
</evidence>
<keyword evidence="3" id="KW-1185">Reference proteome</keyword>
<feature type="transmembrane region" description="Helical" evidence="1">
    <location>
        <begin position="88"/>
        <end position="116"/>
    </location>
</feature>
<accession>A0A1S7UNF4</accession>
<proteinExistence type="predicted"/>
<evidence type="ECO:0000256" key="1">
    <source>
        <dbReference type="SAM" id="Phobius"/>
    </source>
</evidence>
<protein>
    <submittedName>
        <fullName evidence="2">Uncharacterized protein</fullName>
    </submittedName>
</protein>
<organism evidence="2">
    <name type="scientific">Rosellinia necatrix</name>
    <name type="common">White root-rot fungus</name>
    <dbReference type="NCBI Taxonomy" id="77044"/>
    <lineage>
        <taxon>Eukaryota</taxon>
        <taxon>Fungi</taxon>
        <taxon>Dikarya</taxon>
        <taxon>Ascomycota</taxon>
        <taxon>Pezizomycotina</taxon>
        <taxon>Sordariomycetes</taxon>
        <taxon>Xylariomycetidae</taxon>
        <taxon>Xylariales</taxon>
        <taxon>Xylariaceae</taxon>
        <taxon>Rosellinia</taxon>
    </lineage>
</organism>
<keyword evidence="1" id="KW-1133">Transmembrane helix</keyword>
<sequence length="382" mass="42596">MMYSMNFVLAVAALGACTILLLIVVVETGGARSLPGHGPSFIYTSPLREWNFTRLSYKPEAIHIKRRYTARSDDSSRRDGDPRQYQGLILTCLIITIILELITIGFIICFTLYACVRRFHRKWRPQNNPETRRAEQVLNSHPQSSDIELGVIHGRSTAEWPLTNHAEDPAPPVHPRRPYSMESNYTGASMPVDYDMAGNRYQSNLPEVNTQDASAAGEDIAEAIVQELYVTESGDIIHAFESETDESESDLDALRFRAEELRDRASHSGCYVPETEITHEHAAEGSDTGGLLLRPVAYRPEANVNHSESLSPDSDTEGLLLRPVVYQPEANVSRSDSPSPFDTPESLGPEVTVCETLFHGNGNPVVDVENGIIAQDWAYRRR</sequence>
<name>A0A1S7UNF4_ROSNE</name>